<evidence type="ECO:0000313" key="2">
    <source>
        <dbReference type="Proteomes" id="UP000295818"/>
    </source>
</evidence>
<accession>A0ABY2B695</accession>
<keyword evidence="2" id="KW-1185">Reference proteome</keyword>
<organism evidence="1 2">
    <name type="scientific">Kribbella orskensis</name>
    <dbReference type="NCBI Taxonomy" id="2512216"/>
    <lineage>
        <taxon>Bacteria</taxon>
        <taxon>Bacillati</taxon>
        <taxon>Actinomycetota</taxon>
        <taxon>Actinomycetes</taxon>
        <taxon>Propionibacteriales</taxon>
        <taxon>Kribbellaceae</taxon>
        <taxon>Kribbella</taxon>
    </lineage>
</organism>
<dbReference type="Proteomes" id="UP000295818">
    <property type="component" value="Unassembled WGS sequence"/>
</dbReference>
<sequence>MTAELQELLTDLTESNWAPEPSRRLARGIEERIVAHIPSRLRIALGPDEAAQIARVVAWERCKQLAADPPQGGPSWGYLANKVRWRLADAVRANTLRSRRHPLTQYVPEQQDTTGPSELGTLLDEIVVELSHQGLPMAQARRYVVIAAEGPRFERSSIVARLIACGATRAQGEGFAWLLRGGAAKPSALARLAAGHSPSEIFRDPVVCRWLLAATGLDPHFSGGRSGLGRNAGVAWRTELAGPGLARTA</sequence>
<evidence type="ECO:0000313" key="1">
    <source>
        <dbReference type="EMBL" id="TCO08560.1"/>
    </source>
</evidence>
<dbReference type="EMBL" id="SLWM01000045">
    <property type="protein sequence ID" value="TCO08560.1"/>
    <property type="molecule type" value="Genomic_DNA"/>
</dbReference>
<dbReference type="RefSeq" id="WP_132197480.1">
    <property type="nucleotide sequence ID" value="NZ_SLWM01000045.1"/>
</dbReference>
<protein>
    <recommendedName>
        <fullName evidence="3">Sigma-70-like protein</fullName>
    </recommendedName>
</protein>
<gene>
    <name evidence="1" type="ORF">EV644_14526</name>
</gene>
<reference evidence="1 2" key="1">
    <citation type="journal article" date="2015" name="Stand. Genomic Sci.">
        <title>Genomic Encyclopedia of Bacterial and Archaeal Type Strains, Phase III: the genomes of soil and plant-associated and newly described type strains.</title>
        <authorList>
            <person name="Whitman W.B."/>
            <person name="Woyke T."/>
            <person name="Klenk H.P."/>
            <person name="Zhou Y."/>
            <person name="Lilburn T.G."/>
            <person name="Beck B.J."/>
            <person name="De Vos P."/>
            <person name="Vandamme P."/>
            <person name="Eisen J.A."/>
            <person name="Garrity G."/>
            <person name="Hugenholtz P."/>
            <person name="Kyrpides N.C."/>
        </authorList>
    </citation>
    <scope>NUCLEOTIDE SEQUENCE [LARGE SCALE GENOMIC DNA]</scope>
    <source>
        <strain evidence="1 2">VKM Ac-2538</strain>
    </source>
</reference>
<evidence type="ECO:0008006" key="3">
    <source>
        <dbReference type="Google" id="ProtNLM"/>
    </source>
</evidence>
<name>A0ABY2B695_9ACTN</name>
<proteinExistence type="predicted"/>
<comment type="caution">
    <text evidence="1">The sequence shown here is derived from an EMBL/GenBank/DDBJ whole genome shotgun (WGS) entry which is preliminary data.</text>
</comment>